<reference evidence="1 2" key="1">
    <citation type="journal article" date="2014" name="Nat. Genet.">
        <title>Genome and transcriptome of the porcine whipworm Trichuris suis.</title>
        <authorList>
            <person name="Jex A.R."/>
            <person name="Nejsum P."/>
            <person name="Schwarz E.M."/>
            <person name="Hu L."/>
            <person name="Young N.D."/>
            <person name="Hall R.S."/>
            <person name="Korhonen P.K."/>
            <person name="Liao S."/>
            <person name="Thamsborg S."/>
            <person name="Xia J."/>
            <person name="Xu P."/>
            <person name="Wang S."/>
            <person name="Scheerlinck J.P."/>
            <person name="Hofmann A."/>
            <person name="Sternberg P.W."/>
            <person name="Wang J."/>
            <person name="Gasser R.B."/>
        </authorList>
    </citation>
    <scope>NUCLEOTIDE SEQUENCE [LARGE SCALE GENOMIC DNA]</scope>
    <source>
        <strain evidence="1">DCEP-RM93M</strain>
    </source>
</reference>
<accession>A0A085M5I1</accession>
<sequence length="117" mass="13692">MLYLTCFEVSKVRLYRAVLRPPIPGQRRLFVGESVERTNRWTRTMASPCSSQWKRRNSVIIKYEAKMDAEAVVPFGNDLHSANGILKCESQCERRFSNRNYSVFSSVRNREKKKTLD</sequence>
<protein>
    <submittedName>
        <fullName evidence="1">Uncharacterized protein</fullName>
    </submittedName>
</protein>
<dbReference type="EMBL" id="KL363227">
    <property type="protein sequence ID" value="KFD52477.1"/>
    <property type="molecule type" value="Genomic_DNA"/>
</dbReference>
<evidence type="ECO:0000313" key="1">
    <source>
        <dbReference type="EMBL" id="KFD52477.1"/>
    </source>
</evidence>
<dbReference type="AlphaFoldDB" id="A0A085M5I1"/>
<proteinExistence type="predicted"/>
<dbReference type="Proteomes" id="UP000030764">
    <property type="component" value="Unassembled WGS sequence"/>
</dbReference>
<evidence type="ECO:0000313" key="2">
    <source>
        <dbReference type="Proteomes" id="UP000030764"/>
    </source>
</evidence>
<name>A0A085M5I1_9BILA</name>
<keyword evidence="2" id="KW-1185">Reference proteome</keyword>
<organism evidence="1 2">
    <name type="scientific">Trichuris suis</name>
    <name type="common">pig whipworm</name>
    <dbReference type="NCBI Taxonomy" id="68888"/>
    <lineage>
        <taxon>Eukaryota</taxon>
        <taxon>Metazoa</taxon>
        <taxon>Ecdysozoa</taxon>
        <taxon>Nematoda</taxon>
        <taxon>Enoplea</taxon>
        <taxon>Dorylaimia</taxon>
        <taxon>Trichinellida</taxon>
        <taxon>Trichuridae</taxon>
        <taxon>Trichuris</taxon>
    </lineage>
</organism>
<gene>
    <name evidence="1" type="ORF">M513_06674</name>
</gene>